<dbReference type="Proteomes" id="UP000756346">
    <property type="component" value="Unassembled WGS sequence"/>
</dbReference>
<evidence type="ECO:0000313" key="3">
    <source>
        <dbReference type="Proteomes" id="UP000756346"/>
    </source>
</evidence>
<evidence type="ECO:0000256" key="1">
    <source>
        <dbReference type="SAM" id="SignalP"/>
    </source>
</evidence>
<feature type="chain" id="PRO_5040118305" evidence="1">
    <location>
        <begin position="23"/>
        <end position="100"/>
    </location>
</feature>
<evidence type="ECO:0000313" key="2">
    <source>
        <dbReference type="EMBL" id="KAH7025084.1"/>
    </source>
</evidence>
<reference evidence="2" key="1">
    <citation type="journal article" date="2021" name="Nat. Commun.">
        <title>Genetic determinants of endophytism in the Arabidopsis root mycobiome.</title>
        <authorList>
            <person name="Mesny F."/>
            <person name="Miyauchi S."/>
            <person name="Thiergart T."/>
            <person name="Pickel B."/>
            <person name="Atanasova L."/>
            <person name="Karlsson M."/>
            <person name="Huettel B."/>
            <person name="Barry K.W."/>
            <person name="Haridas S."/>
            <person name="Chen C."/>
            <person name="Bauer D."/>
            <person name="Andreopoulos W."/>
            <person name="Pangilinan J."/>
            <person name="LaButti K."/>
            <person name="Riley R."/>
            <person name="Lipzen A."/>
            <person name="Clum A."/>
            <person name="Drula E."/>
            <person name="Henrissat B."/>
            <person name="Kohler A."/>
            <person name="Grigoriev I.V."/>
            <person name="Martin F.M."/>
            <person name="Hacquard S."/>
        </authorList>
    </citation>
    <scope>NUCLEOTIDE SEQUENCE</scope>
    <source>
        <strain evidence="2">MPI-CAGE-CH-0230</strain>
    </source>
</reference>
<dbReference type="GeneID" id="70188936"/>
<dbReference type="AlphaFoldDB" id="A0A9P8XYX3"/>
<accession>A0A9P8XYX3</accession>
<dbReference type="RefSeq" id="XP_046008632.1">
    <property type="nucleotide sequence ID" value="XM_046159390.1"/>
</dbReference>
<gene>
    <name evidence="2" type="ORF">B0I36DRAFT_366979</name>
</gene>
<name>A0A9P8XYX3_9PEZI</name>
<comment type="caution">
    <text evidence="2">The sequence shown here is derived from an EMBL/GenBank/DDBJ whole genome shotgun (WGS) entry which is preliminary data.</text>
</comment>
<proteinExistence type="predicted"/>
<organism evidence="2 3">
    <name type="scientific">Microdochium trichocladiopsis</name>
    <dbReference type="NCBI Taxonomy" id="1682393"/>
    <lineage>
        <taxon>Eukaryota</taxon>
        <taxon>Fungi</taxon>
        <taxon>Dikarya</taxon>
        <taxon>Ascomycota</taxon>
        <taxon>Pezizomycotina</taxon>
        <taxon>Sordariomycetes</taxon>
        <taxon>Xylariomycetidae</taxon>
        <taxon>Xylariales</taxon>
        <taxon>Microdochiaceae</taxon>
        <taxon>Microdochium</taxon>
    </lineage>
</organism>
<keyword evidence="3" id="KW-1185">Reference proteome</keyword>
<dbReference type="EMBL" id="JAGTJQ010000009">
    <property type="protein sequence ID" value="KAH7025084.1"/>
    <property type="molecule type" value="Genomic_DNA"/>
</dbReference>
<keyword evidence="1" id="KW-0732">Signal</keyword>
<protein>
    <submittedName>
        <fullName evidence="2">Uncharacterized protein</fullName>
    </submittedName>
</protein>
<sequence length="100" mass="10447">MLSTKAFIVLALTLAAAPFTFAAPAVVLSGSNTDLGARDRVDSDGYGIHSRDEVVSDQGYGIHSAEDVVQRRGFGIHSAGAAVFGQGYGMVSVDDKRSSR</sequence>
<feature type="signal peptide" evidence="1">
    <location>
        <begin position="1"/>
        <end position="22"/>
    </location>
</feature>